<evidence type="ECO:0000256" key="5">
    <source>
        <dbReference type="ARBA" id="ARBA00022692"/>
    </source>
</evidence>
<dbReference type="RefSeq" id="WP_124143904.1">
    <property type="nucleotide sequence ID" value="NZ_CAWOKI010000373.1"/>
</dbReference>
<dbReference type="GO" id="GO:0006465">
    <property type="term" value="P:signal peptide processing"/>
    <property type="evidence" value="ECO:0007669"/>
    <property type="project" value="TreeGrafter"/>
</dbReference>
<feature type="transmembrane region" description="Helical" evidence="10">
    <location>
        <begin position="89"/>
        <end position="110"/>
    </location>
</feature>
<dbReference type="InterPro" id="IPR014032">
    <property type="entry name" value="Peptidase_A24A_bac"/>
</dbReference>
<keyword evidence="3" id="KW-1003">Cell membrane</keyword>
<dbReference type="InterPro" id="IPR010627">
    <property type="entry name" value="Prepilin_pept_A24_N"/>
</dbReference>
<comment type="subcellular location">
    <subcellularLocation>
        <location evidence="1">Cell inner membrane</location>
        <topology evidence="1">Multi-pass membrane protein</topology>
    </subcellularLocation>
    <subcellularLocation>
        <location evidence="9">Cell membrane</location>
        <topology evidence="9">Multi-pass membrane protein</topology>
    </subcellularLocation>
</comment>
<evidence type="ECO:0000259" key="11">
    <source>
        <dbReference type="Pfam" id="PF01478"/>
    </source>
</evidence>
<dbReference type="Proteomes" id="UP000269154">
    <property type="component" value="Unassembled WGS sequence"/>
</dbReference>
<evidence type="ECO:0000256" key="10">
    <source>
        <dbReference type="SAM" id="Phobius"/>
    </source>
</evidence>
<keyword evidence="9" id="KW-0489">Methyltransferase</keyword>
<feature type="transmembrane region" description="Helical" evidence="10">
    <location>
        <begin position="160"/>
        <end position="190"/>
    </location>
</feature>
<comment type="similarity">
    <text evidence="2 8">Belongs to the peptidase A24 family.</text>
</comment>
<dbReference type="InterPro" id="IPR000045">
    <property type="entry name" value="Prepilin_IV_endopep_pep"/>
</dbReference>
<dbReference type="Gene3D" id="1.20.120.1220">
    <property type="match status" value="1"/>
</dbReference>
<dbReference type="EC" id="3.4.23.43" evidence="9"/>
<comment type="caution">
    <text evidence="13">The sequence shown here is derived from an EMBL/GenBank/DDBJ whole genome shotgun (WGS) entry which is preliminary data.</text>
</comment>
<keyword evidence="9" id="KW-0645">Protease</keyword>
<proteinExistence type="inferred from homology"/>
<dbReference type="GO" id="GO:0008168">
    <property type="term" value="F:methyltransferase activity"/>
    <property type="evidence" value="ECO:0007669"/>
    <property type="project" value="UniProtKB-KW"/>
</dbReference>
<dbReference type="InterPro" id="IPR050882">
    <property type="entry name" value="Prepilin_peptidase/N-MTase"/>
</dbReference>
<comment type="catalytic activity">
    <reaction evidence="9">
        <text>Typically cleaves a -Gly-|-Phe- bond to release an N-terminal, basic peptide of 5-8 residues from type IV prepilin, and then N-methylates the new N-terminal amino group, the methyl donor being S-adenosyl-L-methionine.</text>
        <dbReference type="EC" id="3.4.23.43"/>
    </reaction>
</comment>
<evidence type="ECO:0000256" key="8">
    <source>
        <dbReference type="RuleBase" id="RU003793"/>
    </source>
</evidence>
<keyword evidence="5 9" id="KW-0812">Transmembrane</keyword>
<evidence type="ECO:0000259" key="12">
    <source>
        <dbReference type="Pfam" id="PF06750"/>
    </source>
</evidence>
<dbReference type="OrthoDB" id="9789291at2"/>
<dbReference type="GO" id="GO:0004190">
    <property type="term" value="F:aspartic-type endopeptidase activity"/>
    <property type="evidence" value="ECO:0007669"/>
    <property type="project" value="UniProtKB-EC"/>
</dbReference>
<gene>
    <name evidence="13" type="ORF">D5R40_14210</name>
</gene>
<evidence type="ECO:0000313" key="13">
    <source>
        <dbReference type="EMBL" id="RQH42345.1"/>
    </source>
</evidence>
<dbReference type="GO" id="GO:0005886">
    <property type="term" value="C:plasma membrane"/>
    <property type="evidence" value="ECO:0007669"/>
    <property type="project" value="UniProtKB-SubCell"/>
</dbReference>
<feature type="domain" description="Prepilin peptidase A24 N-terminal" evidence="12">
    <location>
        <begin position="16"/>
        <end position="98"/>
    </location>
</feature>
<dbReference type="PANTHER" id="PTHR30487">
    <property type="entry name" value="TYPE 4 PREPILIN-LIKE PROTEINS LEADER PEPTIDE-PROCESSING ENZYME"/>
    <property type="match status" value="1"/>
</dbReference>
<feature type="transmembrane region" description="Helical" evidence="10">
    <location>
        <begin position="6"/>
        <end position="29"/>
    </location>
</feature>
<evidence type="ECO:0000256" key="1">
    <source>
        <dbReference type="ARBA" id="ARBA00004429"/>
    </source>
</evidence>
<dbReference type="Pfam" id="PF06750">
    <property type="entry name" value="A24_N_bact"/>
    <property type="match status" value="1"/>
</dbReference>
<feature type="transmembrane region" description="Helical" evidence="10">
    <location>
        <begin position="130"/>
        <end position="148"/>
    </location>
</feature>
<dbReference type="Pfam" id="PF01478">
    <property type="entry name" value="Peptidase_A24"/>
    <property type="match status" value="1"/>
</dbReference>
<feature type="transmembrane region" description="Helical" evidence="10">
    <location>
        <begin position="210"/>
        <end position="234"/>
    </location>
</feature>
<dbReference type="GO" id="GO:0032259">
    <property type="term" value="P:methylation"/>
    <property type="evidence" value="ECO:0007669"/>
    <property type="project" value="UniProtKB-KW"/>
</dbReference>
<organism evidence="13 14">
    <name type="scientific">Okeania hirsuta</name>
    <dbReference type="NCBI Taxonomy" id="1458930"/>
    <lineage>
        <taxon>Bacteria</taxon>
        <taxon>Bacillati</taxon>
        <taxon>Cyanobacteriota</taxon>
        <taxon>Cyanophyceae</taxon>
        <taxon>Oscillatoriophycideae</taxon>
        <taxon>Oscillatoriales</taxon>
        <taxon>Microcoleaceae</taxon>
        <taxon>Okeania</taxon>
    </lineage>
</organism>
<keyword evidence="7 10" id="KW-0472">Membrane</keyword>
<reference evidence="13 14" key="1">
    <citation type="journal article" date="2018" name="ACS Chem. Biol.">
        <title>Ketoreductase domain dysfunction expands chemodiversity: malyngamide biosynthesis in the cyanobacterium Okeania hirsuta.</title>
        <authorList>
            <person name="Moss N.A."/>
            <person name="Leao T."/>
            <person name="Rankin M."/>
            <person name="McCullough T.M."/>
            <person name="Qu P."/>
            <person name="Korobeynikov A."/>
            <person name="Smith J.L."/>
            <person name="Gerwick L."/>
            <person name="Gerwick W.H."/>
        </authorList>
    </citation>
    <scope>NUCLEOTIDE SEQUENCE [LARGE SCALE GENOMIC DNA]</scope>
    <source>
        <strain evidence="13 14">PAB10Feb10-1</strain>
    </source>
</reference>
<evidence type="ECO:0000256" key="9">
    <source>
        <dbReference type="RuleBase" id="RU003794"/>
    </source>
</evidence>
<feature type="domain" description="Prepilin type IV endopeptidase peptidase" evidence="11">
    <location>
        <begin position="109"/>
        <end position="226"/>
    </location>
</feature>
<keyword evidence="6 10" id="KW-1133">Transmembrane helix</keyword>
<keyword evidence="9" id="KW-0511">Multifunctional enzyme</keyword>
<dbReference type="EC" id="2.1.1.-" evidence="9"/>
<keyword evidence="14" id="KW-1185">Reference proteome</keyword>
<evidence type="ECO:0000256" key="4">
    <source>
        <dbReference type="ARBA" id="ARBA00022519"/>
    </source>
</evidence>
<sequence>MDLLRIWPLTLIVFALGASIGSFLNVVIYRIPSKLSILLPPSHCPRCQSKLKPWENIPIFAWLWLCGRCGHCDSPISIRYPLVEVITSFLFLLVFWKFGTTIPTLGYWTFFSWLLALSMIDLDTMTLPNPLTQSGLVLGLGFQLLTILETNIQENNLINFLMVGIIGAVLGLWLFDLISIFGSIAFGQTVMGGGDAKLAAMIGAWLGWKYLLLTCFLACTMGAFVGGGAIALGWLDRKQPMPFGPFLAMGAGLTVMWGDGILSTYFNLFFPGFSS</sequence>
<dbReference type="PANTHER" id="PTHR30487:SF0">
    <property type="entry name" value="PREPILIN LEADER PEPTIDASE_N-METHYLTRANSFERASE-RELATED"/>
    <property type="match status" value="1"/>
</dbReference>
<protein>
    <recommendedName>
        <fullName evidence="9">Prepilin leader peptidase/N-methyltransferase</fullName>
        <ecNumber evidence="9">2.1.1.-</ecNumber>
        <ecNumber evidence="9">3.4.23.43</ecNumber>
    </recommendedName>
</protein>
<dbReference type="AlphaFoldDB" id="A0A3N6PCU3"/>
<comment type="function">
    <text evidence="9">Plays an essential role in type IV pili and type II pseudopili formation by proteolytically removing the leader sequence from substrate proteins and subsequently monomethylating the alpha-amino group of the newly exposed N-terminal phenylalanine.</text>
</comment>
<name>A0A3N6PCU3_9CYAN</name>
<keyword evidence="9" id="KW-0808">Transferase</keyword>
<feature type="transmembrane region" description="Helical" evidence="10">
    <location>
        <begin position="246"/>
        <end position="270"/>
    </location>
</feature>
<dbReference type="PRINTS" id="PR00864">
    <property type="entry name" value="PREPILNPTASE"/>
</dbReference>
<evidence type="ECO:0000256" key="3">
    <source>
        <dbReference type="ARBA" id="ARBA00022475"/>
    </source>
</evidence>
<accession>A0A3N6PCU3</accession>
<evidence type="ECO:0000313" key="14">
    <source>
        <dbReference type="Proteomes" id="UP000269154"/>
    </source>
</evidence>
<keyword evidence="4" id="KW-0997">Cell inner membrane</keyword>
<evidence type="ECO:0000256" key="6">
    <source>
        <dbReference type="ARBA" id="ARBA00022989"/>
    </source>
</evidence>
<keyword evidence="9" id="KW-0378">Hydrolase</keyword>
<evidence type="ECO:0000256" key="7">
    <source>
        <dbReference type="ARBA" id="ARBA00023136"/>
    </source>
</evidence>
<dbReference type="EMBL" id="RCBY01000071">
    <property type="protein sequence ID" value="RQH42345.1"/>
    <property type="molecule type" value="Genomic_DNA"/>
</dbReference>
<evidence type="ECO:0000256" key="2">
    <source>
        <dbReference type="ARBA" id="ARBA00005801"/>
    </source>
</evidence>